<dbReference type="InterPro" id="IPR026881">
    <property type="entry name" value="WYL_dom"/>
</dbReference>
<dbReference type="PROSITE" id="PS52050">
    <property type="entry name" value="WYL"/>
    <property type="match status" value="1"/>
</dbReference>
<evidence type="ECO:0000313" key="5">
    <source>
        <dbReference type="EMBL" id="TXF10706.1"/>
    </source>
</evidence>
<feature type="domain" description="Helix-turn-helix type 11" evidence="2">
    <location>
        <begin position="6"/>
        <end position="61"/>
    </location>
</feature>
<dbReference type="Pfam" id="PF13280">
    <property type="entry name" value="WYL"/>
    <property type="match status" value="1"/>
</dbReference>
<dbReference type="InterPro" id="IPR051534">
    <property type="entry name" value="CBASS_pafABC_assoc_protein"/>
</dbReference>
<dbReference type="InParanoid" id="A0A5C7EUG6"/>
<dbReference type="Pfam" id="PF25583">
    <property type="entry name" value="WCX"/>
    <property type="match status" value="1"/>
</dbReference>
<dbReference type="Proteomes" id="UP000321201">
    <property type="component" value="Unassembled WGS sequence"/>
</dbReference>
<dbReference type="RefSeq" id="WP_147800787.1">
    <property type="nucleotide sequence ID" value="NZ_VPFL01000023.1"/>
</dbReference>
<dbReference type="InterPro" id="IPR057727">
    <property type="entry name" value="WCX_dom"/>
</dbReference>
<dbReference type="EMBL" id="VPFL01000023">
    <property type="protein sequence ID" value="TXF10706.1"/>
    <property type="molecule type" value="Genomic_DNA"/>
</dbReference>
<protein>
    <submittedName>
        <fullName evidence="5">WYL domain-containing protein</fullName>
    </submittedName>
</protein>
<dbReference type="OrthoDB" id="8555652at2"/>
<comment type="caution">
    <text evidence="5">The sequence shown here is derived from an EMBL/GenBank/DDBJ whole genome shotgun (WGS) entry which is preliminary data.</text>
</comment>
<accession>A0A5C7EUG6</accession>
<dbReference type="PANTHER" id="PTHR34580:SF3">
    <property type="entry name" value="PROTEIN PAFB"/>
    <property type="match status" value="1"/>
</dbReference>
<feature type="region of interest" description="Disordered" evidence="1">
    <location>
        <begin position="320"/>
        <end position="353"/>
    </location>
</feature>
<name>A0A5C7EUG6_9PROT</name>
<proteinExistence type="predicted"/>
<reference evidence="5 6" key="1">
    <citation type="submission" date="2019-08" db="EMBL/GenBank/DDBJ databases">
        <title>Pelomicrobium methylotrophicum gen. nov., sp. nov. a moderately thermophilic, facultatively anaerobic, lithoautotrophic and methylotrophic bacterium isolated from a terrestrial mud volcano.</title>
        <authorList>
            <person name="Slobodkina G.B."/>
            <person name="Merkel A.Y."/>
            <person name="Slobodkin A.I."/>
        </authorList>
    </citation>
    <scope>NUCLEOTIDE SEQUENCE [LARGE SCALE GENOMIC DNA]</scope>
    <source>
        <strain evidence="5 6">SM250</strain>
    </source>
</reference>
<dbReference type="Pfam" id="PF08279">
    <property type="entry name" value="HTH_11"/>
    <property type="match status" value="1"/>
</dbReference>
<organism evidence="5 6">
    <name type="scientific">Pelomicrobium methylotrophicum</name>
    <dbReference type="NCBI Taxonomy" id="2602750"/>
    <lineage>
        <taxon>Bacteria</taxon>
        <taxon>Pseudomonadati</taxon>
        <taxon>Pseudomonadota</taxon>
        <taxon>Hydrogenophilia</taxon>
        <taxon>Hydrogenophilia incertae sedis</taxon>
        <taxon>Pelomicrobium</taxon>
    </lineage>
</organism>
<feature type="domain" description="WCX" evidence="4">
    <location>
        <begin position="243"/>
        <end position="318"/>
    </location>
</feature>
<dbReference type="SUPFAM" id="SSF46785">
    <property type="entry name" value="Winged helix' DNA-binding domain"/>
    <property type="match status" value="1"/>
</dbReference>
<sequence length="353" mass="41001">MDKFDRIYQLHHLLLSRRTPVSLAELRQRLECSEPTVYRILREMKDYLGAPIEHDRNAGGYYYRRDADGSAYELPGLWFNARELQALLVFEQLFETLEPGLLGDHLAPLKERITALIRHRRLGLTEVGRRIRLLGMAARPTGEWFHVLASATLQRRRARLRYHARSKDEVSERTVSPQRLVRYRDNWYLDAWCHTRRALRSFSVDRVRWAEELDLPAEEIPDERLDEHLASSYGIFAGRANQVAVLRFTPERARWVADERWHPKQQGQFLMDGRYELQIPFRDPTELVMDILRHGPDVEVVAPESLRHLVAERLKSALAQYAAPQPNSSEPRPTGESEAVKVKTPIGGDTPTE</sequence>
<gene>
    <name evidence="5" type="ORF">FR698_13800</name>
</gene>
<dbReference type="Gene3D" id="1.10.10.10">
    <property type="entry name" value="Winged helix-like DNA-binding domain superfamily/Winged helix DNA-binding domain"/>
    <property type="match status" value="1"/>
</dbReference>
<dbReference type="PANTHER" id="PTHR34580">
    <property type="match status" value="1"/>
</dbReference>
<evidence type="ECO:0000259" key="2">
    <source>
        <dbReference type="Pfam" id="PF08279"/>
    </source>
</evidence>
<dbReference type="InterPro" id="IPR036388">
    <property type="entry name" value="WH-like_DNA-bd_sf"/>
</dbReference>
<dbReference type="AlphaFoldDB" id="A0A5C7EUG6"/>
<feature type="domain" description="WYL" evidence="3">
    <location>
        <begin position="144"/>
        <end position="209"/>
    </location>
</feature>
<dbReference type="InterPro" id="IPR013196">
    <property type="entry name" value="HTH_11"/>
</dbReference>
<evidence type="ECO:0000259" key="3">
    <source>
        <dbReference type="Pfam" id="PF13280"/>
    </source>
</evidence>
<evidence type="ECO:0000256" key="1">
    <source>
        <dbReference type="SAM" id="MobiDB-lite"/>
    </source>
</evidence>
<dbReference type="InterPro" id="IPR036390">
    <property type="entry name" value="WH_DNA-bd_sf"/>
</dbReference>
<evidence type="ECO:0000313" key="6">
    <source>
        <dbReference type="Proteomes" id="UP000321201"/>
    </source>
</evidence>
<evidence type="ECO:0000259" key="4">
    <source>
        <dbReference type="Pfam" id="PF25583"/>
    </source>
</evidence>
<keyword evidence="6" id="KW-1185">Reference proteome</keyword>